<name>A0A2T4YZC9_9HYPH</name>
<protein>
    <submittedName>
        <fullName evidence="2">Uncharacterized protein YcbK (DUF882 family)</fullName>
    </submittedName>
</protein>
<evidence type="ECO:0000313" key="2">
    <source>
        <dbReference type="EMBL" id="PTM52303.1"/>
    </source>
</evidence>
<accession>A0A2T4YZC9</accession>
<dbReference type="AlphaFoldDB" id="A0A2T4YZC9"/>
<sequence length="453" mass="46002">MAARAAAASHGTASPRMTRAVRRLRAALVLASRQPLRAAAIGALVAASTPCLAQQSLGFQAGSAPAGTTGGGQPLNLLSPTFIAPLPRQATPPRGGSVPGAVAAPAVAVAPTMTAPLPLPRPDAAPRAVITQASAPAAVAAGMAPAMSAPAMSAPAMSAPALAAQPPVASAPPPAATAEAPPLLRPSMDEWPQDEDRSRIIIPGAYQRPQPQPQTGIEAIAAAAPQQARPNEPQLPARAVAFHAPVPTVRPGATTIVPVSAGPATVSAPQLASAGSVPVSLTTQGSATTTVVPAAPAGSLPGAQQAIIQTRPTPATGPVLAALPPDGGARDWPRYVPGARGTDRNLGIAGERVMADPGVPLTCLPAPVRRALNDVALRFGPIIVRSTHRGNGTFVRTDAWRGSYHRDCRAADFRVSGEPSAILAFLRSRPDLGGVKRYRNGLFHIDNGPRRSW</sequence>
<reference evidence="2 3" key="1">
    <citation type="submission" date="2018-04" db="EMBL/GenBank/DDBJ databases">
        <title>Genomic Encyclopedia of Archaeal and Bacterial Type Strains, Phase II (KMG-II): from individual species to whole genera.</title>
        <authorList>
            <person name="Goeker M."/>
        </authorList>
    </citation>
    <scope>NUCLEOTIDE SEQUENCE [LARGE SCALE GENOMIC DNA]</scope>
    <source>
        <strain evidence="2 3">DSM 25521</strain>
    </source>
</reference>
<feature type="region of interest" description="Disordered" evidence="1">
    <location>
        <begin position="164"/>
        <end position="192"/>
    </location>
</feature>
<evidence type="ECO:0000256" key="1">
    <source>
        <dbReference type="SAM" id="MobiDB-lite"/>
    </source>
</evidence>
<keyword evidence="3" id="KW-1185">Reference proteome</keyword>
<proteinExistence type="predicted"/>
<organism evidence="2 3">
    <name type="scientific">Phreatobacter oligotrophus</name>
    <dbReference type="NCBI Taxonomy" id="1122261"/>
    <lineage>
        <taxon>Bacteria</taxon>
        <taxon>Pseudomonadati</taxon>
        <taxon>Pseudomonadota</taxon>
        <taxon>Alphaproteobacteria</taxon>
        <taxon>Hyphomicrobiales</taxon>
        <taxon>Phreatobacteraceae</taxon>
        <taxon>Phreatobacter</taxon>
    </lineage>
</organism>
<dbReference type="Gene3D" id="3.30.1380.10">
    <property type="match status" value="1"/>
</dbReference>
<evidence type="ECO:0000313" key="3">
    <source>
        <dbReference type="Proteomes" id="UP000241808"/>
    </source>
</evidence>
<dbReference type="Proteomes" id="UP000241808">
    <property type="component" value="Unassembled WGS sequence"/>
</dbReference>
<dbReference type="SUPFAM" id="SSF55166">
    <property type="entry name" value="Hedgehog/DD-peptidase"/>
    <property type="match status" value="1"/>
</dbReference>
<comment type="caution">
    <text evidence="2">The sequence shown here is derived from an EMBL/GenBank/DDBJ whole genome shotgun (WGS) entry which is preliminary data.</text>
</comment>
<gene>
    <name evidence="2" type="ORF">C8P69_108103</name>
</gene>
<feature type="compositionally biased region" description="Low complexity" evidence="1">
    <location>
        <begin position="176"/>
        <end position="186"/>
    </location>
</feature>
<dbReference type="InterPro" id="IPR009045">
    <property type="entry name" value="Zn_M74/Hedgehog-like"/>
</dbReference>
<dbReference type="EMBL" id="PZZL01000008">
    <property type="protein sequence ID" value="PTM52303.1"/>
    <property type="molecule type" value="Genomic_DNA"/>
</dbReference>